<reference evidence="2" key="1">
    <citation type="submission" date="2021-02" db="EMBL/GenBank/DDBJ databases">
        <authorList>
            <person name="Nowell W R."/>
        </authorList>
    </citation>
    <scope>NUCLEOTIDE SEQUENCE</scope>
    <source>
        <strain evidence="2">Ploen Becks lab</strain>
    </source>
</reference>
<keyword evidence="1" id="KW-0732">Signal</keyword>
<feature type="chain" id="PRO_5032719860" evidence="1">
    <location>
        <begin position="20"/>
        <end position="74"/>
    </location>
</feature>
<organism evidence="2 3">
    <name type="scientific">Brachionus calyciflorus</name>
    <dbReference type="NCBI Taxonomy" id="104777"/>
    <lineage>
        <taxon>Eukaryota</taxon>
        <taxon>Metazoa</taxon>
        <taxon>Spiralia</taxon>
        <taxon>Gnathifera</taxon>
        <taxon>Rotifera</taxon>
        <taxon>Eurotatoria</taxon>
        <taxon>Monogononta</taxon>
        <taxon>Pseudotrocha</taxon>
        <taxon>Ploima</taxon>
        <taxon>Brachionidae</taxon>
        <taxon>Brachionus</taxon>
    </lineage>
</organism>
<evidence type="ECO:0000313" key="3">
    <source>
        <dbReference type="Proteomes" id="UP000663879"/>
    </source>
</evidence>
<sequence>MGFLIPLIIGLIVYQIINGAIQFLPVDEDYEYMPELFTGQGLPGLPGLSLGGGAGGGGGGGGGGGLPGLPGLPG</sequence>
<dbReference type="Proteomes" id="UP000663879">
    <property type="component" value="Unassembled WGS sequence"/>
</dbReference>
<protein>
    <submittedName>
        <fullName evidence="2">Uncharacterized protein</fullName>
    </submittedName>
</protein>
<dbReference type="AlphaFoldDB" id="A0A814K130"/>
<accession>A0A814K130</accession>
<evidence type="ECO:0000256" key="1">
    <source>
        <dbReference type="SAM" id="SignalP"/>
    </source>
</evidence>
<keyword evidence="3" id="KW-1185">Reference proteome</keyword>
<evidence type="ECO:0000313" key="2">
    <source>
        <dbReference type="EMBL" id="CAF1044839.1"/>
    </source>
</evidence>
<dbReference type="EMBL" id="CAJNOC010005179">
    <property type="protein sequence ID" value="CAF1044839.1"/>
    <property type="molecule type" value="Genomic_DNA"/>
</dbReference>
<feature type="signal peptide" evidence="1">
    <location>
        <begin position="1"/>
        <end position="19"/>
    </location>
</feature>
<name>A0A814K130_9BILA</name>
<comment type="caution">
    <text evidence="2">The sequence shown here is derived from an EMBL/GenBank/DDBJ whole genome shotgun (WGS) entry which is preliminary data.</text>
</comment>
<proteinExistence type="predicted"/>
<gene>
    <name evidence="2" type="ORF">OXX778_LOCUS18531</name>
</gene>